<name>A0ACC3ATF5_9EURO</name>
<protein>
    <submittedName>
        <fullName evidence="1">Uncharacterized protein</fullName>
    </submittedName>
</protein>
<evidence type="ECO:0000313" key="2">
    <source>
        <dbReference type="Proteomes" id="UP001177260"/>
    </source>
</evidence>
<dbReference type="EMBL" id="JAOPJF010000073">
    <property type="protein sequence ID" value="KAK1140882.1"/>
    <property type="molecule type" value="Genomic_DNA"/>
</dbReference>
<comment type="caution">
    <text evidence="1">The sequence shown here is derived from an EMBL/GenBank/DDBJ whole genome shotgun (WGS) entry which is preliminary data.</text>
</comment>
<accession>A0ACC3ATF5</accession>
<organism evidence="1 2">
    <name type="scientific">Aspergillus melleus</name>
    <dbReference type="NCBI Taxonomy" id="138277"/>
    <lineage>
        <taxon>Eukaryota</taxon>
        <taxon>Fungi</taxon>
        <taxon>Dikarya</taxon>
        <taxon>Ascomycota</taxon>
        <taxon>Pezizomycotina</taxon>
        <taxon>Eurotiomycetes</taxon>
        <taxon>Eurotiomycetidae</taxon>
        <taxon>Eurotiales</taxon>
        <taxon>Aspergillaceae</taxon>
        <taxon>Aspergillus</taxon>
        <taxon>Aspergillus subgen. Circumdati</taxon>
    </lineage>
</organism>
<reference evidence="1 2" key="1">
    <citation type="journal article" date="2023" name="ACS Omega">
        <title>Identification of the Neoaspergillic Acid Biosynthesis Gene Cluster by Establishing an In Vitro CRISPR-Ribonucleoprotein Genetic System in Aspergillus melleus.</title>
        <authorList>
            <person name="Yuan B."/>
            <person name="Grau M.F."/>
            <person name="Murata R.M."/>
            <person name="Torok T."/>
            <person name="Venkateswaran K."/>
            <person name="Stajich J.E."/>
            <person name="Wang C.C.C."/>
        </authorList>
    </citation>
    <scope>NUCLEOTIDE SEQUENCE [LARGE SCALE GENOMIC DNA]</scope>
    <source>
        <strain evidence="1 2">IMV 1140</strain>
    </source>
</reference>
<gene>
    <name evidence="1" type="ORF">N8T08_009755</name>
</gene>
<proteinExistence type="predicted"/>
<keyword evidence="2" id="KW-1185">Reference proteome</keyword>
<evidence type="ECO:0000313" key="1">
    <source>
        <dbReference type="EMBL" id="KAK1140882.1"/>
    </source>
</evidence>
<sequence length="301" mass="33937">MSTENKQSQVIAIAGGAGNLGRYLIEELLKDDRFSVVVLTRQQLPQDSPSTPVSSPNLTYHQTDYTLPSLTTILTTTQATTLISTLNPPEHLYLPLHTSLLSACLASPLCKRLIPSDWAGNVEDHPNSPRAYGRTRAPFRDILSQTSGITYTSFNLGWFMDYFLPPEFSYMGFLEDEFPVDPRPGVWRAVVRLLGSVEGWEPVTYMTGQRGTFNEMTKLLERFYDRPFTTTHRSLEDINRSLANPSSKHELTIAEIEEWGVSGATACPEEKTRRQHEEYFKGMGLLSVEEMLKKAKVEGRI</sequence>
<dbReference type="Proteomes" id="UP001177260">
    <property type="component" value="Unassembled WGS sequence"/>
</dbReference>